<dbReference type="EMBL" id="NBNE01013319">
    <property type="protein sequence ID" value="OWY95169.1"/>
    <property type="molecule type" value="Genomic_DNA"/>
</dbReference>
<feature type="compositionally biased region" description="Polar residues" evidence="1">
    <location>
        <begin position="164"/>
        <end position="183"/>
    </location>
</feature>
<dbReference type="AlphaFoldDB" id="A0A225USM8"/>
<protein>
    <submittedName>
        <fullName evidence="2">Uncharacterized protein</fullName>
    </submittedName>
</protein>
<comment type="caution">
    <text evidence="2">The sequence shown here is derived from an EMBL/GenBank/DDBJ whole genome shotgun (WGS) entry which is preliminary data.</text>
</comment>
<keyword evidence="3" id="KW-1185">Reference proteome</keyword>
<gene>
    <name evidence="2" type="ORF">PHMEG_00034895</name>
</gene>
<dbReference type="Proteomes" id="UP000198211">
    <property type="component" value="Unassembled WGS sequence"/>
</dbReference>
<evidence type="ECO:0000256" key="1">
    <source>
        <dbReference type="SAM" id="MobiDB-lite"/>
    </source>
</evidence>
<sequence>MENPTNFAMIHGSSKKTTVGHKVTKADAFKRLAEHLCEKSETPNLPLISSESMRRRWKTYKDKFVKTLAAKRSETGMGLTEKEMKKGLTVPAKLNKMCPHFSRMEDLFGEKSNITAASTTELGAVRSDEASDELISSDDANVHFGEGSPEFRFDGYTPPPGDSENVNTSNAFDSDRQCTGTPRYTDNCLGLSDDVMIWSS</sequence>
<evidence type="ECO:0000313" key="2">
    <source>
        <dbReference type="EMBL" id="OWY95169.1"/>
    </source>
</evidence>
<organism evidence="2 3">
    <name type="scientific">Phytophthora megakarya</name>
    <dbReference type="NCBI Taxonomy" id="4795"/>
    <lineage>
        <taxon>Eukaryota</taxon>
        <taxon>Sar</taxon>
        <taxon>Stramenopiles</taxon>
        <taxon>Oomycota</taxon>
        <taxon>Peronosporomycetes</taxon>
        <taxon>Peronosporales</taxon>
        <taxon>Peronosporaceae</taxon>
        <taxon>Phytophthora</taxon>
    </lineage>
</organism>
<dbReference type="OrthoDB" id="127003at2759"/>
<name>A0A225USM8_9STRA</name>
<proteinExistence type="predicted"/>
<feature type="region of interest" description="Disordered" evidence="1">
    <location>
        <begin position="147"/>
        <end position="183"/>
    </location>
</feature>
<evidence type="ECO:0000313" key="3">
    <source>
        <dbReference type="Proteomes" id="UP000198211"/>
    </source>
</evidence>
<reference evidence="3" key="1">
    <citation type="submission" date="2017-03" db="EMBL/GenBank/DDBJ databases">
        <title>Phytopthora megakarya and P. palmivora, two closely related causual agents of cacao black pod achieved similar genome size and gene model numbers by different mechanisms.</title>
        <authorList>
            <person name="Ali S."/>
            <person name="Shao J."/>
            <person name="Larry D.J."/>
            <person name="Kronmiller B."/>
            <person name="Shen D."/>
            <person name="Strem M.D."/>
            <person name="Melnick R.L."/>
            <person name="Guiltinan M.J."/>
            <person name="Tyler B.M."/>
            <person name="Meinhardt L.W."/>
            <person name="Bailey B.A."/>
        </authorList>
    </citation>
    <scope>NUCLEOTIDE SEQUENCE [LARGE SCALE GENOMIC DNA]</scope>
    <source>
        <strain evidence="3">zdho120</strain>
    </source>
</reference>
<accession>A0A225USM8</accession>